<accession>A0A328BWM8</accession>
<evidence type="ECO:0000313" key="2">
    <source>
        <dbReference type="Proteomes" id="UP000248553"/>
    </source>
</evidence>
<gene>
    <name evidence="1" type="ORF">DLM85_05305</name>
</gene>
<organism evidence="1 2">
    <name type="scientific">Hymenobacter edaphi</name>
    <dbReference type="NCBI Taxonomy" id="2211146"/>
    <lineage>
        <taxon>Bacteria</taxon>
        <taxon>Pseudomonadati</taxon>
        <taxon>Bacteroidota</taxon>
        <taxon>Cytophagia</taxon>
        <taxon>Cytophagales</taxon>
        <taxon>Hymenobacteraceae</taxon>
        <taxon>Hymenobacter</taxon>
    </lineage>
</organism>
<keyword evidence="2" id="KW-1185">Reference proteome</keyword>
<protein>
    <submittedName>
        <fullName evidence="1">Uncharacterized protein</fullName>
    </submittedName>
</protein>
<reference evidence="2" key="1">
    <citation type="submission" date="2018-05" db="EMBL/GenBank/DDBJ databases">
        <authorList>
            <person name="Nie L."/>
        </authorList>
    </citation>
    <scope>NUCLEOTIDE SEQUENCE [LARGE SCALE GENOMIC DNA]</scope>
    <source>
        <strain evidence="2">NL</strain>
    </source>
</reference>
<evidence type="ECO:0000313" key="1">
    <source>
        <dbReference type="EMBL" id="RAK70264.1"/>
    </source>
</evidence>
<comment type="caution">
    <text evidence="1">The sequence shown here is derived from an EMBL/GenBank/DDBJ whole genome shotgun (WGS) entry which is preliminary data.</text>
</comment>
<dbReference type="Proteomes" id="UP000248553">
    <property type="component" value="Unassembled WGS sequence"/>
</dbReference>
<name>A0A328BWM8_9BACT</name>
<sequence length="161" mass="18634">MIREGDISPLRWGMNAADLAPILTDNPLDDWATGRIGRQTLLNVDGVEFYFVERRQGLWMLLVAAWRIAPAAASSCFDFGWINQELTYAETQRQLVQRGWPYEVMRDPLNQHHPLLVIGRHAWVYFDDEGELRKRPIQKICLHNPVDAPSHYARLKPGQQE</sequence>
<proteinExistence type="predicted"/>
<dbReference type="EMBL" id="QHKM01000001">
    <property type="protein sequence ID" value="RAK70264.1"/>
    <property type="molecule type" value="Genomic_DNA"/>
</dbReference>
<dbReference type="AlphaFoldDB" id="A0A328BWM8"/>